<accession>A0A1B0CTX0</accession>
<keyword evidence="1" id="KW-0732">Signal</keyword>
<evidence type="ECO:0000256" key="1">
    <source>
        <dbReference type="SAM" id="SignalP"/>
    </source>
</evidence>
<dbReference type="EMBL" id="AJWK01028077">
    <property type="status" value="NOT_ANNOTATED_CDS"/>
    <property type="molecule type" value="Genomic_DNA"/>
</dbReference>
<feature type="chain" id="PRO_5044555496" evidence="1">
    <location>
        <begin position="20"/>
        <end position="346"/>
    </location>
</feature>
<proteinExistence type="predicted"/>
<organism evidence="3 4">
    <name type="scientific">Lutzomyia longipalpis</name>
    <name type="common">Sand fly</name>
    <dbReference type="NCBI Taxonomy" id="7200"/>
    <lineage>
        <taxon>Eukaryota</taxon>
        <taxon>Metazoa</taxon>
        <taxon>Ecdysozoa</taxon>
        <taxon>Arthropoda</taxon>
        <taxon>Hexapoda</taxon>
        <taxon>Insecta</taxon>
        <taxon>Pterygota</taxon>
        <taxon>Neoptera</taxon>
        <taxon>Endopterygota</taxon>
        <taxon>Diptera</taxon>
        <taxon>Nematocera</taxon>
        <taxon>Psychodoidea</taxon>
        <taxon>Psychodidae</taxon>
        <taxon>Lutzomyia</taxon>
        <taxon>Lutzomyia</taxon>
    </lineage>
</organism>
<evidence type="ECO:0000313" key="2">
    <source>
        <dbReference type="EMBL" id="MBC1170790.1"/>
    </source>
</evidence>
<dbReference type="EMBL" id="GITU01002087">
    <property type="protein sequence ID" value="MBC1170790.1"/>
    <property type="molecule type" value="Transcribed_RNA"/>
</dbReference>
<keyword evidence="4" id="KW-1185">Reference proteome</keyword>
<evidence type="ECO:0000313" key="4">
    <source>
        <dbReference type="Proteomes" id="UP000092461"/>
    </source>
</evidence>
<dbReference type="Proteomes" id="UP000092461">
    <property type="component" value="Unassembled WGS sequence"/>
</dbReference>
<feature type="signal peptide" evidence="1">
    <location>
        <begin position="1"/>
        <end position="19"/>
    </location>
</feature>
<reference evidence="3" key="3">
    <citation type="submission" date="2020-05" db="UniProtKB">
        <authorList>
            <consortium name="EnsemblMetazoa"/>
        </authorList>
    </citation>
    <scope>IDENTIFICATION</scope>
    <source>
        <strain evidence="3">Jacobina</strain>
    </source>
</reference>
<protein>
    <submittedName>
        <fullName evidence="2">Putative conserved secreted protein</fullName>
    </submittedName>
</protein>
<sequence length="346" mass="34427">MQLFVGLFILFCALQITLGYSTPTGGLGASSSAGSFASAGTAAQAGGLTGGAALGGATTALGAGGSYGSQYPYTDNSLGSSAVGGTTGGGSYGGSYGGGSYGGGSYDTTGGFGGGTFSGGNYGGGTTGTGGNYGPGSTGTGGAFSGAGGGAYVGTGAAPFVPQAALYPTGPSQQDYQNLFVNFWKSLSDNYAKLISQQLAHQAALFNQINAAGSRFGGADAGAGLGGGYYAPNYASSSASLGPQGAYQTANIIPANPVSLLNLFSRRKTRNFIFFLRFRTPRMWIRYMAVEVIPLLACPVGPPGFYGVYSSSFSSSSDINGHVQSHGEAQTTVNDNGKVTTYTVKS</sequence>
<dbReference type="VEuPathDB" id="VectorBase:LLOJ008320"/>
<evidence type="ECO:0000313" key="3">
    <source>
        <dbReference type="EnsemblMetazoa" id="LLOJ008320-PA"/>
    </source>
</evidence>
<dbReference type="EnsemblMetazoa" id="LLOJ008320-RA">
    <property type="protein sequence ID" value="LLOJ008320-PA"/>
    <property type="gene ID" value="LLOJ008320"/>
</dbReference>
<name>A0A1B0CTX0_LUTLO</name>
<reference evidence="4" key="1">
    <citation type="submission" date="2012-05" db="EMBL/GenBank/DDBJ databases">
        <title>Whole Genome Assembly of Lutzomyia longipalpis.</title>
        <authorList>
            <person name="Richards S."/>
            <person name="Qu C."/>
            <person name="Dillon R."/>
            <person name="Worley K."/>
            <person name="Scherer S."/>
            <person name="Batterton M."/>
            <person name="Taylor A."/>
            <person name="Hawes A."/>
            <person name="Hernandez B."/>
            <person name="Kovar C."/>
            <person name="Mandapat C."/>
            <person name="Pham C."/>
            <person name="Qu C."/>
            <person name="Jing C."/>
            <person name="Bess C."/>
            <person name="Bandaranaike D."/>
            <person name="Ngo D."/>
            <person name="Ongeri F."/>
            <person name="Arias F."/>
            <person name="Lara F."/>
            <person name="Weissenberger G."/>
            <person name="Kamau G."/>
            <person name="Han H."/>
            <person name="Shen H."/>
            <person name="Dinh H."/>
            <person name="Khalil I."/>
            <person name="Jones J."/>
            <person name="Shafer J."/>
            <person name="Jayaseelan J."/>
            <person name="Quiroz J."/>
            <person name="Blankenburg K."/>
            <person name="Nguyen L."/>
            <person name="Jackson L."/>
            <person name="Francisco L."/>
            <person name="Tang L.-Y."/>
            <person name="Pu L.-L."/>
            <person name="Perales L."/>
            <person name="Lorensuhewa L."/>
            <person name="Munidasa M."/>
            <person name="Coyle M."/>
            <person name="Taylor M."/>
            <person name="Puazo M."/>
            <person name="Firestine M."/>
            <person name="Scheel M."/>
            <person name="Javaid M."/>
            <person name="Wang M."/>
            <person name="Li M."/>
            <person name="Tabassum N."/>
            <person name="Saada N."/>
            <person name="Osuji N."/>
            <person name="Aqrawi P."/>
            <person name="Fu Q."/>
            <person name="Thornton R."/>
            <person name="Raj R."/>
            <person name="Goodspeed R."/>
            <person name="Mata R."/>
            <person name="Najjar R."/>
            <person name="Gubbala S."/>
            <person name="Lee S."/>
            <person name="Denson S."/>
            <person name="Patil S."/>
            <person name="Macmil S."/>
            <person name="Qi S."/>
            <person name="Matskevitch T."/>
            <person name="Palculict T."/>
            <person name="Mathew T."/>
            <person name="Vee V."/>
            <person name="Velamala V."/>
            <person name="Korchina V."/>
            <person name="Cai W."/>
            <person name="Liu W."/>
            <person name="Dai W."/>
            <person name="Zou X."/>
            <person name="Zhu Y."/>
            <person name="Zhang Y."/>
            <person name="Wu Y.-Q."/>
            <person name="Xin Y."/>
            <person name="Nazarath L."/>
            <person name="Kovar C."/>
            <person name="Han Y."/>
            <person name="Muzny D."/>
            <person name="Gibbs R."/>
        </authorList>
    </citation>
    <scope>NUCLEOTIDE SEQUENCE [LARGE SCALE GENOMIC DNA]</scope>
    <source>
        <strain evidence="4">Jacobina</strain>
    </source>
</reference>
<dbReference type="VEuPathDB" id="VectorBase:LLONM1_011758"/>
<reference evidence="2" key="2">
    <citation type="journal article" date="2020" name="BMC">
        <title>Leishmania infection induces a limited differential gene expression in the sand fly midgut.</title>
        <authorList>
            <person name="Coutinho-Abreu I.V."/>
            <person name="Serafim T.D."/>
            <person name="Meneses C."/>
            <person name="Kamhawi S."/>
            <person name="Oliveira F."/>
            <person name="Valenzuela J.G."/>
        </authorList>
    </citation>
    <scope>NUCLEOTIDE SEQUENCE</scope>
    <source>
        <strain evidence="2">Jacobina</strain>
        <tissue evidence="2">Midgut</tissue>
    </source>
</reference>
<dbReference type="AlphaFoldDB" id="A0A1B0CTX0"/>